<dbReference type="InterPro" id="IPR001915">
    <property type="entry name" value="Peptidase_M48"/>
</dbReference>
<dbReference type="InterPro" id="IPR050083">
    <property type="entry name" value="HtpX_protease"/>
</dbReference>
<keyword evidence="2" id="KW-1185">Reference proteome</keyword>
<sequence>MDFFTHQAKARQQTKVLVMLFILAIILIIIAINLVFFLAVAFHQVDENTISLWFKQPYWKWITLLTIGIILLTSLWRNWQLGRSTLSLVQSVNATPIIQSQQTLAEKTLLNVVEEMSIASGMPIPEVFIMREESTINAFVAGLEPSKAILVVTQGLLDHLNREALQAVIAHEYSHIFHGDMRINVKLIGVLAGLLVISQIGHGLLRGGRRSSNNKNSSALAVLVIGLGLFIVGYIGLFFGRLIKAGISRQREFLADASAVQYTRNKSGICQALYQIGQHSSLLSSPKAEEMSHLCFGQAIKYKLSGWLATHPPIAQRISAIDPHFTAQVDFDINLSANQQQNSSTKKTFTDTANFTAMTEKSPLAEPPTASITSNSILSSVGHLSEKQYSHAAHLLQTIPAELLAIARGENQSCNSQNLLVSLIIYHQKVSRFQQISALKNAHNIQALTTQLSPLTMQQQHALFDIALAKLVQLDAPTKTQLEQQLIQLINRPTQCGLTEFVFYALIVNKLKPLQPATKTINQFAKLGHEINGLFSLLYQHSQLSDAEKNSTFSKQMKVLGISQTMLSNEPFSPERLTRMLENLHCLHPFLKKEVFNLAIDIIQQDGMVTDNEYELLRLLGEYFECPVPINIGQVTD</sequence>
<dbReference type="Gene3D" id="3.30.2010.10">
    <property type="entry name" value="Metalloproteases ('zincins'), catalytic domain"/>
    <property type="match status" value="1"/>
</dbReference>
<dbReference type="PANTHER" id="PTHR43221:SF2">
    <property type="entry name" value="PROTEASE HTPX HOMOLOG"/>
    <property type="match status" value="1"/>
</dbReference>
<gene>
    <name evidence="1" type="ORF">ABVT43_05590</name>
</gene>
<evidence type="ECO:0000313" key="2">
    <source>
        <dbReference type="Proteomes" id="UP001548189"/>
    </source>
</evidence>
<dbReference type="EMBL" id="JBEVCJ010000004">
    <property type="protein sequence ID" value="MET1254594.1"/>
    <property type="molecule type" value="Genomic_DNA"/>
</dbReference>
<name>A0ABV2BRL7_9GAMM</name>
<accession>A0ABV2BRL7</accession>
<dbReference type="PANTHER" id="PTHR43221">
    <property type="entry name" value="PROTEASE HTPX"/>
    <property type="match status" value="1"/>
</dbReference>
<reference evidence="1 2" key="1">
    <citation type="submission" date="2024-06" db="EMBL/GenBank/DDBJ databases">
        <authorList>
            <person name="Li F."/>
        </authorList>
    </citation>
    <scope>NUCLEOTIDE SEQUENCE [LARGE SCALE GENOMIC DNA]</scope>
    <source>
        <strain evidence="1 2">GXAS 311</strain>
    </source>
</reference>
<proteinExistence type="predicted"/>
<dbReference type="Proteomes" id="UP001548189">
    <property type="component" value="Unassembled WGS sequence"/>
</dbReference>
<protein>
    <submittedName>
        <fullName evidence="1">M48 family metallopeptidase</fullName>
    </submittedName>
</protein>
<dbReference type="CDD" id="cd07340">
    <property type="entry name" value="M48B_Htpx_like"/>
    <property type="match status" value="1"/>
</dbReference>
<comment type="caution">
    <text evidence="1">The sequence shown here is derived from an EMBL/GenBank/DDBJ whole genome shotgun (WGS) entry which is preliminary data.</text>
</comment>
<evidence type="ECO:0000313" key="1">
    <source>
        <dbReference type="EMBL" id="MET1254594.1"/>
    </source>
</evidence>
<organism evidence="1 2">
    <name type="scientific">Aliikangiella maris</name>
    <dbReference type="NCBI Taxonomy" id="3162458"/>
    <lineage>
        <taxon>Bacteria</taxon>
        <taxon>Pseudomonadati</taxon>
        <taxon>Pseudomonadota</taxon>
        <taxon>Gammaproteobacteria</taxon>
        <taxon>Oceanospirillales</taxon>
        <taxon>Pleioneaceae</taxon>
        <taxon>Aliikangiella</taxon>
    </lineage>
</organism>
<dbReference type="Pfam" id="PF01435">
    <property type="entry name" value="Peptidase_M48"/>
    <property type="match status" value="1"/>
</dbReference>